<organism evidence="2 3">
    <name type="scientific">Plasmodium gonderi</name>
    <dbReference type="NCBI Taxonomy" id="77519"/>
    <lineage>
        <taxon>Eukaryota</taxon>
        <taxon>Sar</taxon>
        <taxon>Alveolata</taxon>
        <taxon>Apicomplexa</taxon>
        <taxon>Aconoidasida</taxon>
        <taxon>Haemosporida</taxon>
        <taxon>Plasmodiidae</taxon>
        <taxon>Plasmodium</taxon>
        <taxon>Plasmodium (Plasmodium)</taxon>
    </lineage>
</organism>
<gene>
    <name evidence="2" type="ORF">PGO_000545</name>
</gene>
<evidence type="ECO:0000313" key="2">
    <source>
        <dbReference type="EMBL" id="GAW84001.1"/>
    </source>
</evidence>
<sequence>MTHITVLTKKCTNTESYDENIVQLELEIDECHKKCEKKTETADKIQSQLLSNVEQPEAILPKKTNAQERNGEQIHKELSVKTGVSSQDQHDFQISSDTMGNGNHAYALPDNSVCNKIEHAESSTQHLSFSCHTPNSLLHTKATFSSVESGNESEIGLTDIPEKNLSEMHPPQKEPRENTDTSSISENVMHAVNESYNDKTLHEVEMSNEQSVHVIPSTPSLNNKESLCSNVICLMFLPLKVLEHILLAMHILTQIDENTIKNPQSIQNKIGMTAGNGKVNKMSQIHTANSETHPNKEQSGKDDHVHVVILHPSYELSKQN</sequence>
<keyword evidence="3" id="KW-1185">Reference proteome</keyword>
<dbReference type="Proteomes" id="UP000195521">
    <property type="component" value="Unassembled WGS sequence"/>
</dbReference>
<protein>
    <submittedName>
        <fullName evidence="2">Variable surface protein</fullName>
    </submittedName>
</protein>
<name>A0A1Y1JNG0_PLAGO</name>
<feature type="compositionally biased region" description="Basic and acidic residues" evidence="1">
    <location>
        <begin position="160"/>
        <end position="179"/>
    </location>
</feature>
<dbReference type="AlphaFoldDB" id="A0A1Y1JNG0"/>
<reference evidence="3" key="1">
    <citation type="submission" date="2017-04" db="EMBL/GenBank/DDBJ databases">
        <title>Plasmodium gonderi genome.</title>
        <authorList>
            <person name="Arisue N."/>
            <person name="Honma H."/>
            <person name="Kawai S."/>
            <person name="Tougan T."/>
            <person name="Tanabe K."/>
            <person name="Horii T."/>
        </authorList>
    </citation>
    <scope>NUCLEOTIDE SEQUENCE [LARGE SCALE GENOMIC DNA]</scope>
    <source>
        <strain evidence="3">ATCC 30045</strain>
    </source>
</reference>
<dbReference type="EMBL" id="BDQF01000058">
    <property type="protein sequence ID" value="GAW84001.1"/>
    <property type="molecule type" value="Genomic_DNA"/>
</dbReference>
<feature type="region of interest" description="Disordered" evidence="1">
    <location>
        <begin position="148"/>
        <end position="183"/>
    </location>
</feature>
<dbReference type="GeneID" id="39744809"/>
<accession>A0A1Y1JNG0</accession>
<evidence type="ECO:0000256" key="1">
    <source>
        <dbReference type="SAM" id="MobiDB-lite"/>
    </source>
</evidence>
<comment type="caution">
    <text evidence="2">The sequence shown here is derived from an EMBL/GenBank/DDBJ whole genome shotgun (WGS) entry which is preliminary data.</text>
</comment>
<proteinExistence type="predicted"/>
<dbReference type="RefSeq" id="XP_028546590.1">
    <property type="nucleotide sequence ID" value="XM_028690789.1"/>
</dbReference>
<evidence type="ECO:0000313" key="3">
    <source>
        <dbReference type="Proteomes" id="UP000195521"/>
    </source>
</evidence>